<gene>
    <name evidence="13" type="primary">LOC107142540</name>
</gene>
<evidence type="ECO:0000256" key="3">
    <source>
        <dbReference type="ARBA" id="ARBA00022989"/>
    </source>
</evidence>
<feature type="binding site" evidence="8">
    <location>
        <position position="365"/>
    </location>
    <ligand>
        <name>Zn(2+)</name>
        <dbReference type="ChEBI" id="CHEBI:29105"/>
        <note>catalytic</note>
    </ligand>
</feature>
<keyword evidence="4 9" id="KW-0472">Membrane</keyword>
<dbReference type="GeneTree" id="ENSGT00940000162672"/>
<evidence type="ECO:0000313" key="13">
    <source>
        <dbReference type="Ensembl" id="ENSMMMP00000011402.1"/>
    </source>
</evidence>
<keyword evidence="14" id="KW-1185">Reference proteome</keyword>
<dbReference type="GO" id="GO:0046872">
    <property type="term" value="F:metal ion binding"/>
    <property type="evidence" value="ECO:0007669"/>
    <property type="project" value="UniProtKB-KW"/>
</dbReference>
<sequence>RITRVIASSIGKSLKNLAFLVHVRMAVMKFWLGILLFLSGWSQIGHSQHHSPPEVVIPLKITGTHRGMRTPDWLSYSLRFGGQRQIVHIKAKKFLVSKPFSVFTYTDQGALLEEQPFVQSDCYYYGYVEGDPESLVALSTCSGGFRGMLVVHDTVYDIKPKRFSATFEHLVYRIDREETRFPPTRCGLTEEELARQLKLLHKNDIINLKQSGYERWWTHKGLIELAAVVDHERYRHLESNISNVEDEVILVINAANEYYKALQIDLILYGLEVWNKENPITISTMADTLSEFCTWKKTSFETRIHHDTVHLFIKKSFSKLLGLAFVGTICNNLYNCAIDSFEGDSVSFFAYIVAHELGHNLGMKHDENTCTCGQKSCVMYPSKTISSKFSNCSYASYWDIGSRKSCIHDTPDPKAIFSKIQCGNGVIEEGEECDCGSMKLCSEDPCCSMNCTLEAGAVCTFGSCCKDCQFLPSGTECRKKENECDLPEWCNGTSHECPGDVYVQDGFSCMDGGNCYEKRCNIRDEQCKQIFGMEARSANERCYKNLNTRGDRFGNCGLGKQAYIKCDISDALCGRVLCENVLFIPYLRNHSTVHSTNLSGVTCWGTDYHFGMNIPDIGEVTDGTECGVERVCIDRKCVFRSIWESDCTPMTCNNNGVCNNKDHCHCNSQWAPPRCLKKGYGGSVDSGPPPQKTVPKMDISKKALLLSLWIPTLLLFSCWILQGVQTSSEENKKEQICSISENKRKP</sequence>
<dbReference type="GO" id="GO:0004222">
    <property type="term" value="F:metalloendopeptidase activity"/>
    <property type="evidence" value="ECO:0007669"/>
    <property type="project" value="InterPro"/>
</dbReference>
<dbReference type="FunFam" id="4.10.70.10:FF:000001">
    <property type="entry name" value="Disintegrin and metalloproteinase domain-containing protein 22"/>
    <property type="match status" value="1"/>
</dbReference>
<proteinExistence type="predicted"/>
<dbReference type="Pfam" id="PF01562">
    <property type="entry name" value="Pep_M12B_propep"/>
    <property type="match status" value="1"/>
</dbReference>
<evidence type="ECO:0000256" key="5">
    <source>
        <dbReference type="ARBA" id="ARBA00023157"/>
    </source>
</evidence>
<evidence type="ECO:0000259" key="10">
    <source>
        <dbReference type="PROSITE" id="PS50026"/>
    </source>
</evidence>
<feature type="transmembrane region" description="Helical" evidence="9">
    <location>
        <begin position="21"/>
        <end position="41"/>
    </location>
</feature>
<dbReference type="InterPro" id="IPR018358">
    <property type="entry name" value="Disintegrin_CS"/>
</dbReference>
<dbReference type="GO" id="GO:0009897">
    <property type="term" value="C:external side of plasma membrane"/>
    <property type="evidence" value="ECO:0007669"/>
    <property type="project" value="TreeGrafter"/>
</dbReference>
<evidence type="ECO:0000256" key="7">
    <source>
        <dbReference type="PROSITE-ProRule" id="PRU00076"/>
    </source>
</evidence>
<name>A0A8C6ERZ2_MARMA</name>
<dbReference type="InterPro" id="IPR001762">
    <property type="entry name" value="Disintegrin_dom"/>
</dbReference>
<dbReference type="CDD" id="cd04269">
    <property type="entry name" value="ZnMc_adamalysin_II_like"/>
    <property type="match status" value="1"/>
</dbReference>
<feature type="domain" description="EGF-like" evidence="10">
    <location>
        <begin position="643"/>
        <end position="676"/>
    </location>
</feature>
<dbReference type="GO" id="GO:0006508">
    <property type="term" value="P:proteolysis"/>
    <property type="evidence" value="ECO:0007669"/>
    <property type="project" value="InterPro"/>
</dbReference>
<evidence type="ECO:0000259" key="12">
    <source>
        <dbReference type="PROSITE" id="PS50215"/>
    </source>
</evidence>
<keyword evidence="2 9" id="KW-0812">Transmembrane</keyword>
<dbReference type="Gene3D" id="4.10.70.10">
    <property type="entry name" value="Disintegrin domain"/>
    <property type="match status" value="1"/>
</dbReference>
<feature type="active site" evidence="8">
    <location>
        <position position="356"/>
    </location>
</feature>
<evidence type="ECO:0000256" key="1">
    <source>
        <dbReference type="ARBA" id="ARBA00004479"/>
    </source>
</evidence>
<dbReference type="InterPro" id="IPR002870">
    <property type="entry name" value="Peptidase_M12B_N"/>
</dbReference>
<dbReference type="Pfam" id="PF00200">
    <property type="entry name" value="Disintegrin"/>
    <property type="match status" value="1"/>
</dbReference>
<dbReference type="InterPro" id="IPR001590">
    <property type="entry name" value="Peptidase_M12B"/>
</dbReference>
<feature type="domain" description="Disintegrin" evidence="11">
    <location>
        <begin position="419"/>
        <end position="505"/>
    </location>
</feature>
<feature type="domain" description="Peptidase M12B" evidence="12">
    <location>
        <begin position="221"/>
        <end position="411"/>
    </location>
</feature>
<dbReference type="Pfam" id="PF08516">
    <property type="entry name" value="ADAM_CR"/>
    <property type="match status" value="1"/>
</dbReference>
<evidence type="ECO:0000256" key="2">
    <source>
        <dbReference type="ARBA" id="ARBA00022692"/>
    </source>
</evidence>
<protein>
    <submittedName>
        <fullName evidence="13">Disintegrin and metalloproteinase domain-containing protein 25-like</fullName>
    </submittedName>
</protein>
<dbReference type="Gene3D" id="3.40.390.10">
    <property type="entry name" value="Collagenase (Catalytic Domain)"/>
    <property type="match status" value="1"/>
</dbReference>
<dbReference type="PROSITE" id="PS50215">
    <property type="entry name" value="ADAM_MEPRO"/>
    <property type="match status" value="1"/>
</dbReference>
<keyword evidence="8" id="KW-0862">Zinc</keyword>
<dbReference type="PROSITE" id="PS50214">
    <property type="entry name" value="DISINTEGRIN_2"/>
    <property type="match status" value="1"/>
</dbReference>
<dbReference type="SMART" id="SM00050">
    <property type="entry name" value="DISIN"/>
    <property type="match status" value="1"/>
</dbReference>
<evidence type="ECO:0000256" key="6">
    <source>
        <dbReference type="PROSITE-ProRule" id="PRU00068"/>
    </source>
</evidence>
<evidence type="ECO:0000256" key="4">
    <source>
        <dbReference type="ARBA" id="ARBA00023136"/>
    </source>
</evidence>
<comment type="subcellular location">
    <subcellularLocation>
        <location evidence="1">Membrane</location>
        <topology evidence="1">Single-pass type I membrane protein</topology>
    </subcellularLocation>
</comment>
<dbReference type="SUPFAM" id="SSF57552">
    <property type="entry name" value="Blood coagulation inhibitor (disintegrin)"/>
    <property type="match status" value="1"/>
</dbReference>
<feature type="disulfide bond" evidence="8">
    <location>
        <begin position="372"/>
        <end position="377"/>
    </location>
</feature>
<evidence type="ECO:0000256" key="8">
    <source>
        <dbReference type="PROSITE-ProRule" id="PRU00276"/>
    </source>
</evidence>
<evidence type="ECO:0000259" key="11">
    <source>
        <dbReference type="PROSITE" id="PS50214"/>
    </source>
</evidence>
<comment type="caution">
    <text evidence="7">Lacks conserved residue(s) required for the propagation of feature annotation.</text>
</comment>
<feature type="disulfide bond" evidence="6">
    <location>
        <begin position="477"/>
        <end position="497"/>
    </location>
</feature>
<dbReference type="InterPro" id="IPR034027">
    <property type="entry name" value="Reprolysin_adamalysin"/>
</dbReference>
<dbReference type="InterPro" id="IPR000742">
    <property type="entry name" value="EGF"/>
</dbReference>
<dbReference type="InterPro" id="IPR036436">
    <property type="entry name" value="Disintegrin_dom_sf"/>
</dbReference>
<dbReference type="GO" id="GO:1990913">
    <property type="term" value="C:sperm head plasma membrane"/>
    <property type="evidence" value="ECO:0007669"/>
    <property type="project" value="TreeGrafter"/>
</dbReference>
<dbReference type="Ensembl" id="ENSMMMT00000013020.1">
    <property type="protein sequence ID" value="ENSMMMP00000011402.1"/>
    <property type="gene ID" value="ENSMMMG00000010123.1"/>
</dbReference>
<dbReference type="SMART" id="SM00608">
    <property type="entry name" value="ACR"/>
    <property type="match status" value="1"/>
</dbReference>
<dbReference type="SUPFAM" id="SSF55486">
    <property type="entry name" value="Metalloproteases ('zincins'), catalytic domain"/>
    <property type="match status" value="1"/>
</dbReference>
<reference evidence="13" key="1">
    <citation type="submission" date="2025-08" db="UniProtKB">
        <authorList>
            <consortium name="Ensembl"/>
        </authorList>
    </citation>
    <scope>IDENTIFICATION</scope>
</reference>
<dbReference type="AlphaFoldDB" id="A0A8C6ERZ2"/>
<feature type="binding site" evidence="8">
    <location>
        <position position="359"/>
    </location>
    <ligand>
        <name>Zn(2+)</name>
        <dbReference type="ChEBI" id="CHEBI:29105"/>
        <note>catalytic</note>
    </ligand>
</feature>
<keyword evidence="8" id="KW-0479">Metal-binding</keyword>
<dbReference type="GO" id="GO:0008584">
    <property type="term" value="P:male gonad development"/>
    <property type="evidence" value="ECO:0007669"/>
    <property type="project" value="TreeGrafter"/>
</dbReference>
<dbReference type="PROSITE" id="PS50026">
    <property type="entry name" value="EGF_3"/>
    <property type="match status" value="1"/>
</dbReference>
<dbReference type="InterPro" id="IPR024079">
    <property type="entry name" value="MetalloPept_cat_dom_sf"/>
</dbReference>
<keyword evidence="5 7" id="KW-1015">Disulfide bond</keyword>
<dbReference type="PANTHER" id="PTHR11905">
    <property type="entry name" value="ADAM A DISINTEGRIN AND METALLOPROTEASE DOMAIN"/>
    <property type="match status" value="1"/>
</dbReference>
<feature type="binding site" evidence="8">
    <location>
        <position position="355"/>
    </location>
    <ligand>
        <name>Zn(2+)</name>
        <dbReference type="ChEBI" id="CHEBI:29105"/>
        <note>catalytic</note>
    </ligand>
</feature>
<evidence type="ECO:0000256" key="9">
    <source>
        <dbReference type="SAM" id="Phobius"/>
    </source>
</evidence>
<dbReference type="Proteomes" id="UP000694407">
    <property type="component" value="Unplaced"/>
</dbReference>
<evidence type="ECO:0000313" key="14">
    <source>
        <dbReference type="Proteomes" id="UP000694407"/>
    </source>
</evidence>
<reference evidence="13" key="2">
    <citation type="submission" date="2025-09" db="UniProtKB">
        <authorList>
            <consortium name="Ensembl"/>
        </authorList>
    </citation>
    <scope>IDENTIFICATION</scope>
</reference>
<dbReference type="PROSITE" id="PS00427">
    <property type="entry name" value="DISINTEGRIN_1"/>
    <property type="match status" value="1"/>
</dbReference>
<accession>A0A8C6ERZ2</accession>
<organism evidence="13 14">
    <name type="scientific">Marmota marmota marmota</name>
    <name type="common">Alpine marmot</name>
    <dbReference type="NCBI Taxonomy" id="9994"/>
    <lineage>
        <taxon>Eukaryota</taxon>
        <taxon>Metazoa</taxon>
        <taxon>Chordata</taxon>
        <taxon>Craniata</taxon>
        <taxon>Vertebrata</taxon>
        <taxon>Euteleostomi</taxon>
        <taxon>Mammalia</taxon>
        <taxon>Eutheria</taxon>
        <taxon>Euarchontoglires</taxon>
        <taxon>Glires</taxon>
        <taxon>Rodentia</taxon>
        <taxon>Sciuromorpha</taxon>
        <taxon>Sciuridae</taxon>
        <taxon>Xerinae</taxon>
        <taxon>Marmotini</taxon>
        <taxon>Marmota</taxon>
    </lineage>
</organism>
<dbReference type="FunFam" id="3.40.390.10:FF:000002">
    <property type="entry name" value="Disintegrin and metalloproteinase domain-containing protein 22"/>
    <property type="match status" value="1"/>
</dbReference>
<keyword evidence="3 9" id="KW-1133">Transmembrane helix</keyword>
<feature type="disulfide bond" evidence="7">
    <location>
        <begin position="666"/>
        <end position="675"/>
    </location>
</feature>
<dbReference type="Pfam" id="PF01421">
    <property type="entry name" value="Reprolysin"/>
    <property type="match status" value="1"/>
</dbReference>
<dbReference type="InterPro" id="IPR006586">
    <property type="entry name" value="ADAM_Cys-rich"/>
</dbReference>
<dbReference type="PRINTS" id="PR00289">
    <property type="entry name" value="DISINTEGRIN"/>
</dbReference>
<dbReference type="PANTHER" id="PTHR11905:SF239">
    <property type="entry name" value="A DISINTEGRIN AND METALLOPEPTIDASE DOMAIN 26B-RELATED"/>
    <property type="match status" value="1"/>
</dbReference>
<keyword evidence="7" id="KW-0245">EGF-like domain</keyword>